<proteinExistence type="predicted"/>
<accession>A0A8T0J1Q3</accession>
<organism evidence="1 2">
    <name type="scientific">Ceratodon purpureus</name>
    <name type="common">Fire moss</name>
    <name type="synonym">Dicranum purpureum</name>
    <dbReference type="NCBI Taxonomy" id="3225"/>
    <lineage>
        <taxon>Eukaryota</taxon>
        <taxon>Viridiplantae</taxon>
        <taxon>Streptophyta</taxon>
        <taxon>Embryophyta</taxon>
        <taxon>Bryophyta</taxon>
        <taxon>Bryophytina</taxon>
        <taxon>Bryopsida</taxon>
        <taxon>Dicranidae</taxon>
        <taxon>Pseudoditrichales</taxon>
        <taxon>Ditrichaceae</taxon>
        <taxon>Ceratodon</taxon>
    </lineage>
</organism>
<dbReference type="Proteomes" id="UP000822688">
    <property type="component" value="Chromosome 2"/>
</dbReference>
<comment type="caution">
    <text evidence="1">The sequence shown here is derived from an EMBL/GenBank/DDBJ whole genome shotgun (WGS) entry which is preliminary data.</text>
</comment>
<protein>
    <submittedName>
        <fullName evidence="1">Uncharacterized protein</fullName>
    </submittedName>
</protein>
<dbReference type="EMBL" id="CM026422">
    <property type="protein sequence ID" value="KAG0588956.1"/>
    <property type="molecule type" value="Genomic_DNA"/>
</dbReference>
<reference evidence="1" key="1">
    <citation type="submission" date="2020-06" db="EMBL/GenBank/DDBJ databases">
        <title>WGS assembly of Ceratodon purpureus strain R40.</title>
        <authorList>
            <person name="Carey S.B."/>
            <person name="Jenkins J."/>
            <person name="Shu S."/>
            <person name="Lovell J.T."/>
            <person name="Sreedasyam A."/>
            <person name="Maumus F."/>
            <person name="Tiley G.P."/>
            <person name="Fernandez-Pozo N."/>
            <person name="Barry K."/>
            <person name="Chen C."/>
            <person name="Wang M."/>
            <person name="Lipzen A."/>
            <person name="Daum C."/>
            <person name="Saski C.A."/>
            <person name="Payton A.C."/>
            <person name="Mcbreen J.C."/>
            <person name="Conrad R.E."/>
            <person name="Kollar L.M."/>
            <person name="Olsson S."/>
            <person name="Huttunen S."/>
            <person name="Landis J.B."/>
            <person name="Wickett N.J."/>
            <person name="Johnson M.G."/>
            <person name="Rensing S.A."/>
            <person name="Grimwood J."/>
            <person name="Schmutz J."/>
            <person name="Mcdaniel S.F."/>
        </authorList>
    </citation>
    <scope>NUCLEOTIDE SEQUENCE</scope>
    <source>
        <strain evidence="1">R40</strain>
    </source>
</reference>
<keyword evidence="2" id="KW-1185">Reference proteome</keyword>
<sequence>MISSSLNMIFPWHIQAGVWTCVPNWKDLFCYSDIYISFSLGEQDILLPTPVLQSIVHSTTKLNLLRNLSW</sequence>
<evidence type="ECO:0000313" key="1">
    <source>
        <dbReference type="EMBL" id="KAG0588956.1"/>
    </source>
</evidence>
<dbReference type="AlphaFoldDB" id="A0A8T0J1Q3"/>
<gene>
    <name evidence="1" type="ORF">KC19_2G281100</name>
</gene>
<evidence type="ECO:0000313" key="2">
    <source>
        <dbReference type="Proteomes" id="UP000822688"/>
    </source>
</evidence>
<name>A0A8T0J1Q3_CERPU</name>